<dbReference type="AlphaFoldDB" id="Q2LX25"/>
<dbReference type="InParanoid" id="Q2LX25"/>
<dbReference type="GO" id="GO:0006313">
    <property type="term" value="P:DNA transposition"/>
    <property type="evidence" value="ECO:0007669"/>
    <property type="project" value="InterPro"/>
</dbReference>
<dbReference type="HOGENOM" id="CLU_027402_36_2_7"/>
<dbReference type="GO" id="GO:0004803">
    <property type="term" value="F:transposase activity"/>
    <property type="evidence" value="ECO:0007669"/>
    <property type="project" value="InterPro"/>
</dbReference>
<keyword evidence="2" id="KW-1185">Reference proteome</keyword>
<dbReference type="KEGG" id="sat:SYN_01043"/>
<dbReference type="InterPro" id="IPR009057">
    <property type="entry name" value="Homeodomain-like_sf"/>
</dbReference>
<dbReference type="Gene3D" id="1.10.10.10">
    <property type="entry name" value="Winged helix-like DNA-binding domain superfamily/Winged helix DNA-binding domain"/>
    <property type="match status" value="1"/>
</dbReference>
<dbReference type="SUPFAM" id="SSF46689">
    <property type="entry name" value="Homeodomain-like"/>
    <property type="match status" value="1"/>
</dbReference>
<sequence>MEPKRKTYSPSFKAKVVLEAIREQKTSTEIANRYQVHPGQIRNWKSIATRGLTELFSTRKKESDLQKEKQIHDLCRQVDQLQRELNWLRGNLDLNHKDRVSLIDRQSLGIAVCRQAELLGVSRSSVYYQRTGSKREHLLKRQVGV</sequence>
<dbReference type="InterPro" id="IPR002514">
    <property type="entry name" value="Transposase_8"/>
</dbReference>
<dbReference type="GO" id="GO:0003677">
    <property type="term" value="F:DNA binding"/>
    <property type="evidence" value="ECO:0007669"/>
    <property type="project" value="InterPro"/>
</dbReference>
<dbReference type="RefSeq" id="WP_011418654.1">
    <property type="nucleotide sequence ID" value="NC_007759.1"/>
</dbReference>
<gene>
    <name evidence="1" type="ORF">SYN_01043</name>
</gene>
<dbReference type="Pfam" id="PF01527">
    <property type="entry name" value="HTH_Tnp_1"/>
    <property type="match status" value="1"/>
</dbReference>
<protein>
    <submittedName>
        <fullName evidence="1">Transposase</fullName>
    </submittedName>
</protein>
<dbReference type="eggNOG" id="COG2963">
    <property type="taxonomic scope" value="Bacteria"/>
</dbReference>
<evidence type="ECO:0000313" key="1">
    <source>
        <dbReference type="EMBL" id="ABC78637.1"/>
    </source>
</evidence>
<accession>Q2LX25</accession>
<dbReference type="STRING" id="56780.SYN_01043"/>
<organism evidence="1 2">
    <name type="scientific">Syntrophus aciditrophicus (strain SB)</name>
    <dbReference type="NCBI Taxonomy" id="56780"/>
    <lineage>
        <taxon>Bacteria</taxon>
        <taxon>Pseudomonadati</taxon>
        <taxon>Thermodesulfobacteriota</taxon>
        <taxon>Syntrophia</taxon>
        <taxon>Syntrophales</taxon>
        <taxon>Syntrophaceae</taxon>
        <taxon>Syntrophus</taxon>
    </lineage>
</organism>
<dbReference type="OrthoDB" id="5571971at2"/>
<reference evidence="1 2" key="1">
    <citation type="journal article" date="2007" name="Proc. Natl. Acad. Sci. U.S.A.">
        <title>The genome of Syntrophus aciditrophicus: life at the thermodynamic limit of microbial growth.</title>
        <authorList>
            <person name="McInerney M.J."/>
            <person name="Rohlin L."/>
            <person name="Mouttaki H."/>
            <person name="Kim U."/>
            <person name="Krupp R.S."/>
            <person name="Rios-Hernandez L."/>
            <person name="Sieber J."/>
            <person name="Struchtemeyer C.G."/>
            <person name="Bhattacharyya A."/>
            <person name="Campbell J.W."/>
            <person name="Gunsalus R.P."/>
        </authorList>
    </citation>
    <scope>NUCLEOTIDE SEQUENCE [LARGE SCALE GENOMIC DNA]</scope>
    <source>
        <strain evidence="1 2">SB</strain>
    </source>
</reference>
<proteinExistence type="predicted"/>
<name>Q2LX25_SYNAS</name>
<dbReference type="InterPro" id="IPR036388">
    <property type="entry name" value="WH-like_DNA-bd_sf"/>
</dbReference>
<dbReference type="Proteomes" id="UP000001933">
    <property type="component" value="Chromosome"/>
</dbReference>
<evidence type="ECO:0000313" key="2">
    <source>
        <dbReference type="Proteomes" id="UP000001933"/>
    </source>
</evidence>
<dbReference type="EMBL" id="CP000252">
    <property type="protein sequence ID" value="ABC78637.1"/>
    <property type="molecule type" value="Genomic_DNA"/>
</dbReference>